<proteinExistence type="predicted"/>
<sequence length="1179" mass="132105">MRQCQCFDHSFPHVQAFKDSGKAPVETEVAIHRIRITLTSRNVKSLEKVCADLIRGAKEKNLKVKGPVRMPTKTLRITTRKTPCGEGSKTWDRFQMRIHKRLIDLHSPSEIVKQITSISIEPGVEMSTAELTSEEIDHMQPVDMDLTCTAPPVTTSSQQIEVAGGAEQQTMRVYLRVRPFSKEELSDNEDQDCVVIENSQTVTLNAPRGSATMKSSEKGIGMSLHKFSFSQIFGPEKTQSELFEDTVKSQVSDFLDGKNALIFSYGVTNAGKTYTIQGTSKEPGILPRVLGATFHYIGGHQYEGMDLKPYLRNDAQYLDPDQVKQERSAKAAIFASVKEEGDPLRSSGGSESLSCSAPALSSSSLSYDQTVLASNPTEAGSSQFALWVAFFEIYNECVYDLLQPSLCSKSKKRAALRVCDDGAGNAYVKDLRWINIQTLGEACKLLQFGNKNRSAAATKMNQSSSRRQTIHCIKSLLCHFLFFKTHTGFPHSHSIFTMKLMKIDDGNVQRISEFSLCDLAGSERCNKTKTFGERLKEAGNINNSLLILGKCITALRNNQTDRMKNSYIPFRESKLTKLFQAVFCGKGRASMIVNINQCASTYDETLHVMKFSAVAKQVVQVIPDKPLKSLAPCLVGRDGKPLVRDGVIDSQALESYLSEEELLDEEDEADMSLLSQNEAVNMIEMLRTKLLAERRRNLVQEMEIRKEMGDAMLQQLMESEELRSRQMEELKESYQEKLENTFEMYKDVIKEHAYQSAMNNLEDDYVPLDEFIAEQEKVEALKRKVSELESSSIRGGVSAVPTVDQSCQTQPVKATEAAADDRCKRLYNEKCALERMCEDKQQLILSLEKRLIELSETLQKFRNGFMEKSADLEALHRKTDDQTKSMDEVLRQNVEKDREIASLKAELAKLSQKSPVQHKTKRVILMPLINNKVGDDCTLGTDKADGKALVDSLIKVVACYRHLASCVGGCTDSLQLRDELRQTREKAQKLAVSICYHLTSHLRDKSLPEEQRKEMELLWVSFSSSLELLHVDMCKVFNISDIFSLANTDNLVQTGLQGGSAEVAARALSLPDLQSPHVPDGIESQERSTLEQEISHIDHMIDDMEMKVNVLRWMVEPHGPQYADPLSSTDSASLALLTVDEEQPGHQSLCQRSQIFVFLFLFALVLVAGSLSVCIVLFS</sequence>
<keyword evidence="2" id="KW-1185">Reference proteome</keyword>
<gene>
    <name evidence="1" type="ORF">L3Q82_017963</name>
</gene>
<evidence type="ECO:0000313" key="2">
    <source>
        <dbReference type="Proteomes" id="UP000831701"/>
    </source>
</evidence>
<dbReference type="EMBL" id="CM041551">
    <property type="protein sequence ID" value="KAI3355094.1"/>
    <property type="molecule type" value="Genomic_DNA"/>
</dbReference>
<dbReference type="Proteomes" id="UP000831701">
    <property type="component" value="Chromosome 21"/>
</dbReference>
<evidence type="ECO:0000313" key="1">
    <source>
        <dbReference type="EMBL" id="KAI3355094.1"/>
    </source>
</evidence>
<name>A0ACB8VHU4_9TELE</name>
<comment type="caution">
    <text evidence="1">The sequence shown here is derived from an EMBL/GenBank/DDBJ whole genome shotgun (WGS) entry which is preliminary data.</text>
</comment>
<organism evidence="1 2">
    <name type="scientific">Scortum barcoo</name>
    <name type="common">barcoo grunter</name>
    <dbReference type="NCBI Taxonomy" id="214431"/>
    <lineage>
        <taxon>Eukaryota</taxon>
        <taxon>Metazoa</taxon>
        <taxon>Chordata</taxon>
        <taxon>Craniata</taxon>
        <taxon>Vertebrata</taxon>
        <taxon>Euteleostomi</taxon>
        <taxon>Actinopterygii</taxon>
        <taxon>Neopterygii</taxon>
        <taxon>Teleostei</taxon>
        <taxon>Neoteleostei</taxon>
        <taxon>Acanthomorphata</taxon>
        <taxon>Eupercaria</taxon>
        <taxon>Centrarchiformes</taxon>
        <taxon>Terapontoidei</taxon>
        <taxon>Terapontidae</taxon>
        <taxon>Scortum</taxon>
    </lineage>
</organism>
<reference evidence="1" key="1">
    <citation type="submission" date="2022-04" db="EMBL/GenBank/DDBJ databases">
        <title>Jade perch genome.</title>
        <authorList>
            <person name="Chao B."/>
        </authorList>
    </citation>
    <scope>NUCLEOTIDE SEQUENCE</scope>
    <source>
        <strain evidence="1">CB-2022</strain>
    </source>
</reference>
<accession>A0ACB8VHU4</accession>
<protein>
    <submittedName>
        <fullName evidence="1">Uncharacterized protein</fullName>
    </submittedName>
</protein>